<keyword evidence="8" id="KW-0800">Toxin</keyword>
<evidence type="ECO:0000256" key="5">
    <source>
        <dbReference type="ARBA" id="ARBA00022801"/>
    </source>
</evidence>
<organism evidence="10 11">
    <name type="scientific">Ottowia pentelensis</name>
    <dbReference type="NCBI Taxonomy" id="511108"/>
    <lineage>
        <taxon>Bacteria</taxon>
        <taxon>Pseudomonadati</taxon>
        <taxon>Pseudomonadota</taxon>
        <taxon>Betaproteobacteria</taxon>
        <taxon>Burkholderiales</taxon>
        <taxon>Comamonadaceae</taxon>
        <taxon>Ottowia</taxon>
    </lineage>
</organism>
<dbReference type="InterPro" id="IPR050556">
    <property type="entry name" value="Type_II_TA_system_RNase"/>
</dbReference>
<evidence type="ECO:0000256" key="3">
    <source>
        <dbReference type="ARBA" id="ARBA00022722"/>
    </source>
</evidence>
<gene>
    <name evidence="8" type="primary">vapC</name>
    <name evidence="10" type="ORF">ACFFGG_12915</name>
</gene>
<dbReference type="CDD" id="cd18731">
    <property type="entry name" value="PIN_NgFitB-like"/>
    <property type="match status" value="1"/>
</dbReference>
<dbReference type="InterPro" id="IPR022907">
    <property type="entry name" value="VapC_family"/>
</dbReference>
<evidence type="ECO:0000256" key="8">
    <source>
        <dbReference type="HAMAP-Rule" id="MF_00265"/>
    </source>
</evidence>
<dbReference type="Proteomes" id="UP001589834">
    <property type="component" value="Unassembled WGS sequence"/>
</dbReference>
<dbReference type="PANTHER" id="PTHR33653">
    <property type="entry name" value="RIBONUCLEASE VAPC2"/>
    <property type="match status" value="1"/>
</dbReference>
<sequence>MSSTAYLLDTNVLSELMRENPAPAVLQWFAGQAASLLHTSTVTQAEVLTGIALLPAGKRRDTLAQAAQQIFKEDFLGRCITFDSAAAEHYALLRAQRQHAGQPIHTEDAQIAAIALAAGMALVTRNTKDFEGIDGLALVNPWQPH</sequence>
<accession>A0ABV6PUD1</accession>
<comment type="caution">
    <text evidence="10">The sequence shown here is derived from an EMBL/GenBank/DDBJ whole genome shotgun (WGS) entry which is preliminary data.</text>
</comment>
<feature type="binding site" evidence="8">
    <location>
        <position position="9"/>
    </location>
    <ligand>
        <name>Mg(2+)</name>
        <dbReference type="ChEBI" id="CHEBI:18420"/>
    </ligand>
</feature>
<evidence type="ECO:0000256" key="4">
    <source>
        <dbReference type="ARBA" id="ARBA00022723"/>
    </source>
</evidence>
<keyword evidence="3 8" id="KW-0540">Nuclease</keyword>
<dbReference type="EMBL" id="JBHLTN010000026">
    <property type="protein sequence ID" value="MFC0593450.1"/>
    <property type="molecule type" value="Genomic_DNA"/>
</dbReference>
<dbReference type="Pfam" id="PF01850">
    <property type="entry name" value="PIN"/>
    <property type="match status" value="1"/>
</dbReference>
<dbReference type="SUPFAM" id="SSF88723">
    <property type="entry name" value="PIN domain-like"/>
    <property type="match status" value="1"/>
</dbReference>
<keyword evidence="11" id="KW-1185">Reference proteome</keyword>
<dbReference type="RefSeq" id="WP_377483621.1">
    <property type="nucleotide sequence ID" value="NZ_JBHLTN010000026.1"/>
</dbReference>
<keyword evidence="2 8" id="KW-1277">Toxin-antitoxin system</keyword>
<evidence type="ECO:0000256" key="6">
    <source>
        <dbReference type="ARBA" id="ARBA00022842"/>
    </source>
</evidence>
<feature type="domain" description="PIN" evidence="9">
    <location>
        <begin position="6"/>
        <end position="134"/>
    </location>
</feature>
<evidence type="ECO:0000256" key="1">
    <source>
        <dbReference type="ARBA" id="ARBA00001946"/>
    </source>
</evidence>
<proteinExistence type="inferred from homology"/>
<protein>
    <recommendedName>
        <fullName evidence="8">Ribonuclease VapC</fullName>
        <shortName evidence="8">RNase VapC</shortName>
        <ecNumber evidence="8">3.1.-.-</ecNumber>
    </recommendedName>
    <alternativeName>
        <fullName evidence="8">Toxin VapC</fullName>
    </alternativeName>
</protein>
<keyword evidence="4 8" id="KW-0479">Metal-binding</keyword>
<comment type="similarity">
    <text evidence="7 8">Belongs to the PINc/VapC protein family.</text>
</comment>
<dbReference type="InterPro" id="IPR029060">
    <property type="entry name" value="PIN-like_dom_sf"/>
</dbReference>
<keyword evidence="6 8" id="KW-0460">Magnesium</keyword>
<feature type="binding site" evidence="8">
    <location>
        <position position="108"/>
    </location>
    <ligand>
        <name>Mg(2+)</name>
        <dbReference type="ChEBI" id="CHEBI:18420"/>
    </ligand>
</feature>
<evidence type="ECO:0000256" key="7">
    <source>
        <dbReference type="ARBA" id="ARBA00038093"/>
    </source>
</evidence>
<comment type="function">
    <text evidence="8">Toxic component of a toxin-antitoxin (TA) system. An RNase.</text>
</comment>
<evidence type="ECO:0000259" key="9">
    <source>
        <dbReference type="Pfam" id="PF01850"/>
    </source>
</evidence>
<dbReference type="HAMAP" id="MF_00265">
    <property type="entry name" value="VapC_Nob1"/>
    <property type="match status" value="1"/>
</dbReference>
<evidence type="ECO:0000256" key="2">
    <source>
        <dbReference type="ARBA" id="ARBA00022649"/>
    </source>
</evidence>
<keyword evidence="5 8" id="KW-0378">Hydrolase</keyword>
<comment type="cofactor">
    <cofactor evidence="1 8">
        <name>Mg(2+)</name>
        <dbReference type="ChEBI" id="CHEBI:18420"/>
    </cofactor>
</comment>
<name>A0ABV6PUD1_9BURK</name>
<evidence type="ECO:0000313" key="10">
    <source>
        <dbReference type="EMBL" id="MFC0593450.1"/>
    </source>
</evidence>
<reference evidence="10 11" key="1">
    <citation type="submission" date="2024-09" db="EMBL/GenBank/DDBJ databases">
        <authorList>
            <person name="Sun Q."/>
            <person name="Mori K."/>
        </authorList>
    </citation>
    <scope>NUCLEOTIDE SEQUENCE [LARGE SCALE GENOMIC DNA]</scope>
    <source>
        <strain evidence="10 11">NCAIM B.02336</strain>
    </source>
</reference>
<dbReference type="PANTHER" id="PTHR33653:SF1">
    <property type="entry name" value="RIBONUCLEASE VAPC2"/>
    <property type="match status" value="1"/>
</dbReference>
<dbReference type="EC" id="3.1.-.-" evidence="8"/>
<dbReference type="InterPro" id="IPR002716">
    <property type="entry name" value="PIN_dom"/>
</dbReference>
<dbReference type="Gene3D" id="3.40.50.1010">
    <property type="entry name" value="5'-nuclease"/>
    <property type="match status" value="1"/>
</dbReference>
<evidence type="ECO:0000313" key="11">
    <source>
        <dbReference type="Proteomes" id="UP001589834"/>
    </source>
</evidence>